<gene>
    <name evidence="1" type="ORF">KCG34_13390</name>
</gene>
<evidence type="ECO:0000313" key="2">
    <source>
        <dbReference type="Proteomes" id="UP000676409"/>
    </source>
</evidence>
<name>A0A975FXG6_9CAUL</name>
<dbReference type="EMBL" id="CP073078">
    <property type="protein sequence ID" value="QUD86096.1"/>
    <property type="molecule type" value="Genomic_DNA"/>
</dbReference>
<dbReference type="KEGG" id="caul:KCG34_13390"/>
<reference evidence="1" key="1">
    <citation type="submission" date="2021-04" db="EMBL/GenBank/DDBJ databases">
        <title>The complete genome sequence of Caulobacter sp. S6.</title>
        <authorList>
            <person name="Tang Y."/>
            <person name="Ouyang W."/>
            <person name="Liu Q."/>
            <person name="Huang B."/>
            <person name="Guo Z."/>
            <person name="Lei P."/>
        </authorList>
    </citation>
    <scope>NUCLEOTIDE SEQUENCE</scope>
    <source>
        <strain evidence="1">S6</strain>
    </source>
</reference>
<proteinExistence type="predicted"/>
<dbReference type="InterPro" id="IPR011990">
    <property type="entry name" value="TPR-like_helical_dom_sf"/>
</dbReference>
<keyword evidence="2" id="KW-1185">Reference proteome</keyword>
<accession>A0A975FXG6</accession>
<sequence>MFEFGRELKRLFRSDGPVDGMTGGDGSLLELLDLTMLRAEARSAVVAAGRISAKDPALRTLEAAGVWRELARRTGDPAALRKAASLAEKAAESFGQMERPRHWALARCEQGRCALIGAELFGDDGLNAAADFAFTEARIAAGGGMGAALADLGRLVIEARGLMGAGDAEAVLGLAYRFEGPLSALRAHGRRHAETRLALAEARRCRADLLAAAGLRLKEPSLLRQALAGLNYDLDTLDPAYEPLSWARAAMLRGGARAGLAEMEGDITEIAAAIADLAEALDHISSDHSPLDWAHGQQTLATALEILGEAADSDRAFDQAVGCYDRALMVLGDQSSLLERANAVYHRAVCLARRAEIACDVQGLDEAEAALRHELASSNAVRDPVGWAVRQLNFARLYQARVGVTGRDRGERAASALALTAALDVFGEHGLRSLADTTQRRLEQLQTQH</sequence>
<dbReference type="SUPFAM" id="SSF48452">
    <property type="entry name" value="TPR-like"/>
    <property type="match status" value="1"/>
</dbReference>
<evidence type="ECO:0000313" key="1">
    <source>
        <dbReference type="EMBL" id="QUD86096.1"/>
    </source>
</evidence>
<protein>
    <submittedName>
        <fullName evidence="1">Uncharacterized protein</fullName>
    </submittedName>
</protein>
<dbReference type="RefSeq" id="WP_211936148.1">
    <property type="nucleotide sequence ID" value="NZ_CP073078.1"/>
</dbReference>
<dbReference type="Proteomes" id="UP000676409">
    <property type="component" value="Chromosome"/>
</dbReference>
<organism evidence="1 2">
    <name type="scientific">Phenylobacterium montanum</name>
    <dbReference type="NCBI Taxonomy" id="2823693"/>
    <lineage>
        <taxon>Bacteria</taxon>
        <taxon>Pseudomonadati</taxon>
        <taxon>Pseudomonadota</taxon>
        <taxon>Alphaproteobacteria</taxon>
        <taxon>Caulobacterales</taxon>
        <taxon>Caulobacteraceae</taxon>
        <taxon>Phenylobacterium</taxon>
    </lineage>
</organism>
<dbReference type="AlphaFoldDB" id="A0A975FXG6"/>